<dbReference type="InterPro" id="IPR012583">
    <property type="entry name" value="RIX1_N"/>
</dbReference>
<comment type="caution">
    <text evidence="2">The sequence shown here is derived from an EMBL/GenBank/DDBJ whole genome shotgun (WGS) entry which is preliminary data.</text>
</comment>
<accession>A0A835MQB1</accession>
<dbReference type="EMBL" id="JADGMS010000010">
    <property type="protein sequence ID" value="KAF9674992.1"/>
    <property type="molecule type" value="Genomic_DNA"/>
</dbReference>
<dbReference type="OrthoDB" id="20900at2759"/>
<feature type="domain" description="Pre-rRNA-processing protein RIX1 N-terminal" evidence="1">
    <location>
        <begin position="90"/>
        <end position="178"/>
    </location>
</feature>
<keyword evidence="3" id="KW-1185">Reference proteome</keyword>
<gene>
    <name evidence="2" type="ORF">SADUNF_Sadunf10G0185300</name>
</gene>
<name>A0A835MQB1_9ROSI</name>
<evidence type="ECO:0000259" key="1">
    <source>
        <dbReference type="Pfam" id="PF08167"/>
    </source>
</evidence>
<evidence type="ECO:0000313" key="2">
    <source>
        <dbReference type="EMBL" id="KAF9674992.1"/>
    </source>
</evidence>
<proteinExistence type="predicted"/>
<reference evidence="2 3" key="1">
    <citation type="submission" date="2020-10" db="EMBL/GenBank/DDBJ databases">
        <title>Plant Genome Project.</title>
        <authorList>
            <person name="Zhang R.-G."/>
        </authorList>
    </citation>
    <scope>NUCLEOTIDE SEQUENCE [LARGE SCALE GENOMIC DNA]</scope>
    <source>
        <strain evidence="2">FAFU-HL-1</strain>
        <tissue evidence="2">Leaf</tissue>
    </source>
</reference>
<organism evidence="2 3">
    <name type="scientific">Salix dunnii</name>
    <dbReference type="NCBI Taxonomy" id="1413687"/>
    <lineage>
        <taxon>Eukaryota</taxon>
        <taxon>Viridiplantae</taxon>
        <taxon>Streptophyta</taxon>
        <taxon>Embryophyta</taxon>
        <taxon>Tracheophyta</taxon>
        <taxon>Spermatophyta</taxon>
        <taxon>Magnoliopsida</taxon>
        <taxon>eudicotyledons</taxon>
        <taxon>Gunneridae</taxon>
        <taxon>Pentapetalae</taxon>
        <taxon>rosids</taxon>
        <taxon>fabids</taxon>
        <taxon>Malpighiales</taxon>
        <taxon>Salicaceae</taxon>
        <taxon>Saliceae</taxon>
        <taxon>Salix</taxon>
    </lineage>
</organism>
<protein>
    <recommendedName>
        <fullName evidence="1">Pre-rRNA-processing protein RIX1 N-terminal domain-containing protein</fullName>
    </recommendedName>
</protein>
<evidence type="ECO:0000313" key="3">
    <source>
        <dbReference type="Proteomes" id="UP000657918"/>
    </source>
</evidence>
<sequence>MDHLSGLPRVHWGDWKMLKSPVGFPSKEKLAITMDLHQMKNMAICLRYCEKNSELKLWMLLVGAPNPAIEVFQDVVLGKVFAKPVLFKKKDLIVLGAFHLMGELVRLCFKQSRWDSQFVKVAVCASTSDLITRLAGFPNVRKEGISLAGKVIQLVLKLLNEDSSEAVLVSSVFNSLHNLNGS</sequence>
<dbReference type="Proteomes" id="UP000657918">
    <property type="component" value="Unassembled WGS sequence"/>
</dbReference>
<dbReference type="Pfam" id="PF08167">
    <property type="entry name" value="RIX1"/>
    <property type="match status" value="1"/>
</dbReference>
<dbReference type="AlphaFoldDB" id="A0A835MQB1"/>